<dbReference type="AlphaFoldDB" id="A0A9W8JIC5"/>
<reference evidence="1" key="1">
    <citation type="submission" date="2022-06" db="EMBL/GenBank/DDBJ databases">
        <title>Genome Sequence of Candolleomyces eurysporus.</title>
        <authorList>
            <person name="Buettner E."/>
        </authorList>
    </citation>
    <scope>NUCLEOTIDE SEQUENCE</scope>
    <source>
        <strain evidence="1">VTCC 930004</strain>
    </source>
</reference>
<organism evidence="1 2">
    <name type="scientific">Candolleomyces eurysporus</name>
    <dbReference type="NCBI Taxonomy" id="2828524"/>
    <lineage>
        <taxon>Eukaryota</taxon>
        <taxon>Fungi</taxon>
        <taxon>Dikarya</taxon>
        <taxon>Basidiomycota</taxon>
        <taxon>Agaricomycotina</taxon>
        <taxon>Agaricomycetes</taxon>
        <taxon>Agaricomycetidae</taxon>
        <taxon>Agaricales</taxon>
        <taxon>Agaricineae</taxon>
        <taxon>Psathyrellaceae</taxon>
        <taxon>Candolleomyces</taxon>
    </lineage>
</organism>
<keyword evidence="2" id="KW-1185">Reference proteome</keyword>
<accession>A0A9W8JIC5</accession>
<dbReference type="OrthoDB" id="2960336at2759"/>
<evidence type="ECO:0000313" key="2">
    <source>
        <dbReference type="Proteomes" id="UP001140091"/>
    </source>
</evidence>
<comment type="caution">
    <text evidence="1">The sequence shown here is derived from an EMBL/GenBank/DDBJ whole genome shotgun (WGS) entry which is preliminary data.</text>
</comment>
<sequence length="391" mass="44746">MGYEAYAIKYSVRVTFTKRCLRELDVLGMRSSWKGYRGHFETLVLQAQSVRLNQQRRWKWMSLDSLVREYQTKFIHPSEWAYFPRKLLHFYDGGILPDDFDPSMPDSTSVLSSELSNWYQQVRDDLVEKVRLTHPAFIESPVAPELEVSGAEDALDLAAVVFSCADCLKGTYHMGAALVGWDNILTHICSSGPSRWHGTLNWSEKGHASALALMELVGKDPRTTMAEDMDKLDARFFCGSCEYTNSTSTGVKWRKALKWRECLTHVLCCVKPGHDDTPQTWLLLSEEAAQSVKLREGPYPLRNRPIWGCGLCTKHLETPEEHAAVVNHITTEFVHVDEVCAIAELEIGRDLVYFPNLFTDYLEKPSWPYKLYPSHIMSQTLSKEEIICKLR</sequence>
<feature type="non-terminal residue" evidence="1">
    <location>
        <position position="391"/>
    </location>
</feature>
<dbReference type="Proteomes" id="UP001140091">
    <property type="component" value="Unassembled WGS sequence"/>
</dbReference>
<proteinExistence type="predicted"/>
<protein>
    <submittedName>
        <fullName evidence="1">Uncharacterized protein</fullName>
    </submittedName>
</protein>
<name>A0A9W8JIC5_9AGAR</name>
<gene>
    <name evidence="1" type="ORF">H1R20_g3725</name>
</gene>
<dbReference type="EMBL" id="JANBPK010000745">
    <property type="protein sequence ID" value="KAJ2933374.1"/>
    <property type="molecule type" value="Genomic_DNA"/>
</dbReference>
<evidence type="ECO:0000313" key="1">
    <source>
        <dbReference type="EMBL" id="KAJ2933374.1"/>
    </source>
</evidence>